<dbReference type="EMBL" id="JAOAMV010000001">
    <property type="protein sequence ID" value="MCT2557993.1"/>
    <property type="molecule type" value="Genomic_DNA"/>
</dbReference>
<dbReference type="AlphaFoldDB" id="A0A9X2VZ81"/>
<sequence>MIRLRDSLRPAFAAAALAVCVAAAPPPTPVPPPTYADLADLADAAGLVVHAKIKRAIPLSPERAGTLAPGQARVYVEAETVALIAGNAPLGQSIKYLVDVPLDAKGKVPKLKKREVVLFGRAVTGKPGEIQLVGPSAQVDWDPALEARLRPVLAELVSADAAPAVTGVRDALSVAGTLAGESETQIFLSTKSGDPVSLTVVRRPGMAPVWGVSFGEIVDQAARPPERETLAWYRLACFLPRQLPAAANLAQDAESRTRAAQDYRFVIEQLGACPRTLARQ</sequence>
<feature type="signal peptide" evidence="1">
    <location>
        <begin position="1"/>
        <end position="23"/>
    </location>
</feature>
<accession>A0A9X2VZ81</accession>
<evidence type="ECO:0000313" key="3">
    <source>
        <dbReference type="Proteomes" id="UP001142648"/>
    </source>
</evidence>
<evidence type="ECO:0000256" key="1">
    <source>
        <dbReference type="SAM" id="SignalP"/>
    </source>
</evidence>
<evidence type="ECO:0000313" key="2">
    <source>
        <dbReference type="EMBL" id="MCT2557993.1"/>
    </source>
</evidence>
<keyword evidence="1" id="KW-0732">Signal</keyword>
<comment type="caution">
    <text evidence="2">The sequence shown here is derived from an EMBL/GenBank/DDBJ whole genome shotgun (WGS) entry which is preliminary data.</text>
</comment>
<proteinExistence type="predicted"/>
<keyword evidence="3" id="KW-1185">Reference proteome</keyword>
<gene>
    <name evidence="2" type="ORF">N0B51_03260</name>
</gene>
<reference evidence="2" key="1">
    <citation type="submission" date="2022-09" db="EMBL/GenBank/DDBJ databases">
        <title>The genome sequence of Tsuneonella sp. YG55.</title>
        <authorList>
            <person name="Liu Y."/>
        </authorList>
    </citation>
    <scope>NUCLEOTIDE SEQUENCE</scope>
    <source>
        <strain evidence="2">YG55</strain>
    </source>
</reference>
<dbReference type="Proteomes" id="UP001142648">
    <property type="component" value="Unassembled WGS sequence"/>
</dbReference>
<protein>
    <submittedName>
        <fullName evidence="2">Uncharacterized protein</fullName>
    </submittedName>
</protein>
<name>A0A9X2VZ81_9SPHN</name>
<feature type="chain" id="PRO_5040827216" evidence="1">
    <location>
        <begin position="24"/>
        <end position="280"/>
    </location>
</feature>
<organism evidence="2 3">
    <name type="scientific">Tsuneonella litorea</name>
    <dbReference type="NCBI Taxonomy" id="2976475"/>
    <lineage>
        <taxon>Bacteria</taxon>
        <taxon>Pseudomonadati</taxon>
        <taxon>Pseudomonadota</taxon>
        <taxon>Alphaproteobacteria</taxon>
        <taxon>Sphingomonadales</taxon>
        <taxon>Erythrobacteraceae</taxon>
        <taxon>Tsuneonella</taxon>
    </lineage>
</organism>
<dbReference type="RefSeq" id="WP_259960742.1">
    <property type="nucleotide sequence ID" value="NZ_JAOAMV010000001.1"/>
</dbReference>